<sequence length="350" mass="36789">MPEIAVFAGPTIPAGRVRDALPGRDVAVLPPAGQGDVAALVAAERPRVVALVDGVYERVPAVWHKELLWAMSEGVAVAGAASMGALRAAELAPYGMTGVGAVYRAFVTGELTDDDEVAVAHLDAEQGYRPVNEAMVTIRATLREAVREGVVSAAEAAELVATAKGLHYPDRRWPGLLAGRDTPLREWLPTGRQDVKLADALALLDLLARDEVRPADRAWHFEQTSAWRAVRPAGRTALPASAVEAVLDGLRAEGRYDELERAATLRLVAAATGARPHGAALDEWIALVSGRVPAADLADLTPAGLAAFAADQACLVAAATEVAGDVPAAILDTLRVRGEYAARVAPKEKR</sequence>
<dbReference type="Pfam" id="PF07812">
    <property type="entry name" value="TfuA"/>
    <property type="match status" value="1"/>
</dbReference>
<evidence type="ECO:0000313" key="2">
    <source>
        <dbReference type="EMBL" id="TKK85191.1"/>
    </source>
</evidence>
<gene>
    <name evidence="2" type="ORF">FDA94_26295</name>
</gene>
<evidence type="ECO:0000259" key="1">
    <source>
        <dbReference type="Pfam" id="PF07812"/>
    </source>
</evidence>
<dbReference type="EMBL" id="SZQA01000029">
    <property type="protein sequence ID" value="TKK85191.1"/>
    <property type="molecule type" value="Genomic_DNA"/>
</dbReference>
<accession>A0A4U3M8J2</accession>
<proteinExistence type="predicted"/>
<comment type="caution">
    <text evidence="2">The sequence shown here is derived from an EMBL/GenBank/DDBJ whole genome shotgun (WGS) entry which is preliminary data.</text>
</comment>
<dbReference type="Proteomes" id="UP000308705">
    <property type="component" value="Unassembled WGS sequence"/>
</dbReference>
<protein>
    <recommendedName>
        <fullName evidence="1">TfuA-like core domain-containing protein</fullName>
    </recommendedName>
</protein>
<dbReference type="InterPro" id="IPR012924">
    <property type="entry name" value="TfuA_core"/>
</dbReference>
<feature type="domain" description="TfuA-like core" evidence="1">
    <location>
        <begin position="53"/>
        <end position="171"/>
    </location>
</feature>
<dbReference type="RefSeq" id="WP_137249755.1">
    <property type="nucleotide sequence ID" value="NZ_SZQA01000029.1"/>
</dbReference>
<organism evidence="2 3">
    <name type="scientific">Herbidospora galbida</name>
    <dbReference type="NCBI Taxonomy" id="2575442"/>
    <lineage>
        <taxon>Bacteria</taxon>
        <taxon>Bacillati</taxon>
        <taxon>Actinomycetota</taxon>
        <taxon>Actinomycetes</taxon>
        <taxon>Streptosporangiales</taxon>
        <taxon>Streptosporangiaceae</taxon>
        <taxon>Herbidospora</taxon>
    </lineage>
</organism>
<evidence type="ECO:0000313" key="3">
    <source>
        <dbReference type="Proteomes" id="UP000308705"/>
    </source>
</evidence>
<keyword evidence="3" id="KW-1185">Reference proteome</keyword>
<name>A0A4U3M8J2_9ACTN</name>
<dbReference type="AlphaFoldDB" id="A0A4U3M8J2"/>
<reference evidence="2 3" key="1">
    <citation type="submission" date="2019-04" db="EMBL/GenBank/DDBJ databases">
        <title>Herbidospora sp. NEAU-GS14.nov., a novel actinomycete isolated from soil.</title>
        <authorList>
            <person name="Han L."/>
        </authorList>
    </citation>
    <scope>NUCLEOTIDE SEQUENCE [LARGE SCALE GENOMIC DNA]</scope>
    <source>
        <strain evidence="2 3">NEAU-GS14</strain>
    </source>
</reference>
<dbReference type="OrthoDB" id="118811at2"/>